<dbReference type="EMBL" id="KK088414">
    <property type="protein sequence ID" value="EYE98126.1"/>
    <property type="molecule type" value="Genomic_DNA"/>
</dbReference>
<dbReference type="RefSeq" id="XP_040641814.1">
    <property type="nucleotide sequence ID" value="XM_040778157.1"/>
</dbReference>
<evidence type="ECO:0000313" key="3">
    <source>
        <dbReference type="Proteomes" id="UP000019804"/>
    </source>
</evidence>
<dbReference type="Proteomes" id="UP000019804">
    <property type="component" value="Unassembled WGS sequence"/>
</dbReference>
<proteinExistence type="predicted"/>
<reference evidence="3" key="1">
    <citation type="journal article" date="2014" name="Nat. Commun.">
        <title>Genomic adaptations of the halophilic Dead Sea filamentous fungus Eurotium rubrum.</title>
        <authorList>
            <person name="Kis-Papo T."/>
            <person name="Weig A.R."/>
            <person name="Riley R."/>
            <person name="Persoh D."/>
            <person name="Salamov A."/>
            <person name="Sun H."/>
            <person name="Lipzen A."/>
            <person name="Wasser S.P."/>
            <person name="Rambold G."/>
            <person name="Grigoriev I.V."/>
            <person name="Nevo E."/>
        </authorList>
    </citation>
    <scope>NUCLEOTIDE SEQUENCE [LARGE SCALE GENOMIC DNA]</scope>
    <source>
        <strain evidence="3">CBS 135680</strain>
    </source>
</reference>
<name>A0A017SMW3_ASPRC</name>
<feature type="compositionally biased region" description="Basic residues" evidence="1">
    <location>
        <begin position="30"/>
        <end position="43"/>
    </location>
</feature>
<dbReference type="HOGENOM" id="CLU_2385779_0_0_1"/>
<sequence length="94" mass="11327">MSWMFHYPSRARDRWHNEGNRQKFNSRMPHQNHRRQGRKVKGKTAKIWLKLSSDGGRLHRARTAMPSGKETLNLNRHAILLRVIWCHPKSREYK</sequence>
<feature type="region of interest" description="Disordered" evidence="1">
    <location>
        <begin position="14"/>
        <end position="43"/>
    </location>
</feature>
<keyword evidence="3" id="KW-1185">Reference proteome</keyword>
<dbReference type="AlphaFoldDB" id="A0A017SMW3"/>
<protein>
    <submittedName>
        <fullName evidence="2">Uncharacterized protein</fullName>
    </submittedName>
</protein>
<gene>
    <name evidence="2" type="ORF">EURHEDRAFT_270780</name>
</gene>
<organism evidence="2 3">
    <name type="scientific">Aspergillus ruber (strain CBS 135680)</name>
    <dbReference type="NCBI Taxonomy" id="1388766"/>
    <lineage>
        <taxon>Eukaryota</taxon>
        <taxon>Fungi</taxon>
        <taxon>Dikarya</taxon>
        <taxon>Ascomycota</taxon>
        <taxon>Pezizomycotina</taxon>
        <taxon>Eurotiomycetes</taxon>
        <taxon>Eurotiomycetidae</taxon>
        <taxon>Eurotiales</taxon>
        <taxon>Aspergillaceae</taxon>
        <taxon>Aspergillus</taxon>
        <taxon>Aspergillus subgen. Aspergillus</taxon>
    </lineage>
</organism>
<dbReference type="GeneID" id="63693281"/>
<accession>A0A017SMW3</accession>
<evidence type="ECO:0000256" key="1">
    <source>
        <dbReference type="SAM" id="MobiDB-lite"/>
    </source>
</evidence>
<evidence type="ECO:0000313" key="2">
    <source>
        <dbReference type="EMBL" id="EYE98126.1"/>
    </source>
</evidence>